<keyword evidence="1" id="KW-0472">Membrane</keyword>
<keyword evidence="1" id="KW-0812">Transmembrane</keyword>
<evidence type="ECO:0000313" key="3">
    <source>
        <dbReference type="Proteomes" id="UP000031307"/>
    </source>
</evidence>
<dbReference type="PATRIC" id="fig|83552.4.peg.2098"/>
<sequence length="78" mass="9151">MRFIFNFIFFGILFYLIWLYFPDAFKTLVEWASNTFDFFKHLVQTAVEKVNETKVPPAPPSPPAPSSLLIPFFSNWKS</sequence>
<dbReference type="AlphaFoldDB" id="A0A0C1E609"/>
<gene>
    <name evidence="2" type="ORF">DB43_HK00100</name>
</gene>
<feature type="transmembrane region" description="Helical" evidence="1">
    <location>
        <begin position="5"/>
        <end position="21"/>
    </location>
</feature>
<protein>
    <submittedName>
        <fullName evidence="2">Uncharacterized protein</fullName>
    </submittedName>
</protein>
<reference evidence="2 3" key="1">
    <citation type="journal article" date="2014" name="Mol. Biol. Evol.">
        <title>Massive expansion of Ubiquitination-related gene families within the Chlamydiae.</title>
        <authorList>
            <person name="Domman D."/>
            <person name="Collingro A."/>
            <person name="Lagkouvardos I."/>
            <person name="Gehre L."/>
            <person name="Weinmaier T."/>
            <person name="Rattei T."/>
            <person name="Subtil A."/>
            <person name="Horn M."/>
        </authorList>
    </citation>
    <scope>NUCLEOTIDE SEQUENCE [LARGE SCALE GENOMIC DNA]</scope>
    <source>
        <strain evidence="2 3">OEW1</strain>
    </source>
</reference>
<dbReference type="Proteomes" id="UP000031307">
    <property type="component" value="Unassembled WGS sequence"/>
</dbReference>
<comment type="caution">
    <text evidence="2">The sequence shown here is derived from an EMBL/GenBank/DDBJ whole genome shotgun (WGS) entry which is preliminary data.</text>
</comment>
<evidence type="ECO:0000256" key="1">
    <source>
        <dbReference type="SAM" id="Phobius"/>
    </source>
</evidence>
<proteinExistence type="predicted"/>
<evidence type="ECO:0000313" key="2">
    <source>
        <dbReference type="EMBL" id="KIA76737.1"/>
    </source>
</evidence>
<dbReference type="EMBL" id="JSAM01000106">
    <property type="protein sequence ID" value="KIA76737.1"/>
    <property type="molecule type" value="Genomic_DNA"/>
</dbReference>
<organism evidence="2 3">
    <name type="scientific">Parachlamydia acanthamoebae</name>
    <dbReference type="NCBI Taxonomy" id="83552"/>
    <lineage>
        <taxon>Bacteria</taxon>
        <taxon>Pseudomonadati</taxon>
        <taxon>Chlamydiota</taxon>
        <taxon>Chlamydiia</taxon>
        <taxon>Parachlamydiales</taxon>
        <taxon>Parachlamydiaceae</taxon>
        <taxon>Parachlamydia</taxon>
    </lineage>
</organism>
<name>A0A0C1E609_9BACT</name>
<accession>A0A0C1E609</accession>
<dbReference type="RefSeq" id="WP_006339733.1">
    <property type="nucleotide sequence ID" value="NZ_BAWW01000033.1"/>
</dbReference>
<keyword evidence="1" id="KW-1133">Transmembrane helix</keyword>